<dbReference type="Pfam" id="PF13727">
    <property type="entry name" value="CoA_binding_3"/>
    <property type="match status" value="1"/>
</dbReference>
<comment type="similarity">
    <text evidence="2">Belongs to the bacterial sugar transferase family.</text>
</comment>
<evidence type="ECO:0000313" key="9">
    <source>
        <dbReference type="EMBL" id="AMC94013.1"/>
    </source>
</evidence>
<evidence type="ECO:0000256" key="7">
    <source>
        <dbReference type="SAM" id="Phobius"/>
    </source>
</evidence>
<feature type="transmembrane region" description="Helical" evidence="7">
    <location>
        <begin position="109"/>
        <end position="129"/>
    </location>
</feature>
<evidence type="ECO:0000256" key="2">
    <source>
        <dbReference type="ARBA" id="ARBA00006464"/>
    </source>
</evidence>
<dbReference type="Gene3D" id="3.40.50.720">
    <property type="entry name" value="NAD(P)-binding Rossmann-like Domain"/>
    <property type="match status" value="1"/>
</dbReference>
<evidence type="ECO:0000256" key="4">
    <source>
        <dbReference type="ARBA" id="ARBA00022692"/>
    </source>
</evidence>
<evidence type="ECO:0000256" key="3">
    <source>
        <dbReference type="ARBA" id="ARBA00022679"/>
    </source>
</evidence>
<sequence>MNRTKKLELSVTIADILSLSISYILAAIIYLIIFQDERVFFDQSFGQTLLIFLLSLFFAEIITLSKNRLFLKRNNVQEIYNIIKNIAFMGMFFAVFVFIMNYSKSVSRGVFLLTLVIYVFVGFIGRLIIRRFYLKGHLANKQKLIIVTTYEKAQSQEKLDIIQHGSNYEFVGFAIIDRDCIGESINGYKVVSNFESVVEFTRKEIVDSLLFVVDNGWWAKIEPIVSEIWSMGVVVNFGVDLLEFYDGVQTQVNYIGDYPVLSYAQAFPSEETLFLKRIMDIIGGLIGSAITLLVAIILGPIIKLESPGPIFFKQKRVGLNGRYFYIYKFRSMGVNAEQQKKDLLKENEVEGHMFKMTDDPRVTKVGKFIRATSIDELPQFFNVVKGEMSLVGTRPPTIDEFKQYSSHHKRRLSMKPGITGMWQVSGRSNITDFEEVVRLDTEYIDNFTLVLDFKILFKTLIVVFAKIGSK</sequence>
<feature type="transmembrane region" description="Helical" evidence="7">
    <location>
        <begin position="12"/>
        <end position="33"/>
    </location>
</feature>
<dbReference type="PANTHER" id="PTHR30576:SF10">
    <property type="entry name" value="SLL5057 PROTEIN"/>
    <property type="match status" value="1"/>
</dbReference>
<keyword evidence="6 7" id="KW-0472">Membrane</keyword>
<dbReference type="Pfam" id="PF02397">
    <property type="entry name" value="Bac_transf"/>
    <property type="match status" value="1"/>
</dbReference>
<feature type="domain" description="Bacterial sugar transferase" evidence="8">
    <location>
        <begin position="276"/>
        <end position="464"/>
    </location>
</feature>
<dbReference type="GO" id="GO:0016780">
    <property type="term" value="F:phosphotransferase activity, for other substituted phosphate groups"/>
    <property type="evidence" value="ECO:0007669"/>
    <property type="project" value="TreeGrafter"/>
</dbReference>
<dbReference type="OrthoDB" id="9808602at2"/>
<keyword evidence="4 7" id="KW-0812">Transmembrane</keyword>
<dbReference type="InterPro" id="IPR003362">
    <property type="entry name" value="Bact_transf"/>
</dbReference>
<dbReference type="NCBIfam" id="TIGR03025">
    <property type="entry name" value="EPS_sugtrans"/>
    <property type="match status" value="1"/>
</dbReference>
<keyword evidence="3" id="KW-0808">Transferase</keyword>
<evidence type="ECO:0000256" key="5">
    <source>
        <dbReference type="ARBA" id="ARBA00022989"/>
    </source>
</evidence>
<accession>A0A0X8H0W3</accession>
<evidence type="ECO:0000259" key="8">
    <source>
        <dbReference type="Pfam" id="PF02397"/>
    </source>
</evidence>
<evidence type="ECO:0000256" key="6">
    <source>
        <dbReference type="ARBA" id="ARBA00023136"/>
    </source>
</evidence>
<dbReference type="PANTHER" id="PTHR30576">
    <property type="entry name" value="COLANIC BIOSYNTHESIS UDP-GLUCOSE LIPID CARRIER TRANSFERASE"/>
    <property type="match status" value="1"/>
</dbReference>
<dbReference type="AlphaFoldDB" id="A0A0X8H0W3"/>
<evidence type="ECO:0000313" key="10">
    <source>
        <dbReference type="Proteomes" id="UP000063781"/>
    </source>
</evidence>
<keyword evidence="10" id="KW-1185">Reference proteome</keyword>
<proteinExistence type="inferred from homology"/>
<dbReference type="KEGG" id="erl:AOC36_08445"/>
<comment type="subcellular location">
    <subcellularLocation>
        <location evidence="1">Membrane</location>
        <topology evidence="1">Multi-pass membrane protein</topology>
    </subcellularLocation>
</comment>
<dbReference type="EMBL" id="CP013213">
    <property type="protein sequence ID" value="AMC94013.1"/>
    <property type="molecule type" value="Genomic_DNA"/>
</dbReference>
<dbReference type="STRING" id="1514105.AOC36_08445"/>
<feature type="transmembrane region" description="Helical" evidence="7">
    <location>
        <begin position="281"/>
        <end position="302"/>
    </location>
</feature>
<feature type="transmembrane region" description="Helical" evidence="7">
    <location>
        <begin position="86"/>
        <end position="103"/>
    </location>
</feature>
<reference evidence="9 10" key="1">
    <citation type="submission" date="2015-10" db="EMBL/GenBank/DDBJ databases">
        <title>Erysipelothrix larvae sp. LV19 isolated from the larval gut of the rhinoceros beetle, Trypoxylus dichotomus.</title>
        <authorList>
            <person name="Lim S."/>
            <person name="Kim B.-C."/>
        </authorList>
    </citation>
    <scope>NUCLEOTIDE SEQUENCE [LARGE SCALE GENOMIC DNA]</scope>
    <source>
        <strain evidence="9 10">LV19</strain>
    </source>
</reference>
<organism evidence="9 10">
    <name type="scientific">Erysipelothrix larvae</name>
    <dbReference type="NCBI Taxonomy" id="1514105"/>
    <lineage>
        <taxon>Bacteria</taxon>
        <taxon>Bacillati</taxon>
        <taxon>Bacillota</taxon>
        <taxon>Erysipelotrichia</taxon>
        <taxon>Erysipelotrichales</taxon>
        <taxon>Erysipelotrichaceae</taxon>
        <taxon>Erysipelothrix</taxon>
    </lineage>
</organism>
<keyword evidence="5 7" id="KW-1133">Transmembrane helix</keyword>
<name>A0A0X8H0W3_9FIRM</name>
<feature type="transmembrane region" description="Helical" evidence="7">
    <location>
        <begin position="45"/>
        <end position="65"/>
    </location>
</feature>
<dbReference type="Proteomes" id="UP000063781">
    <property type="component" value="Chromosome"/>
</dbReference>
<gene>
    <name evidence="9" type="ORF">AOC36_08445</name>
</gene>
<dbReference type="InterPro" id="IPR017475">
    <property type="entry name" value="EPS_sugar_tfrase"/>
</dbReference>
<protein>
    <recommendedName>
        <fullName evidence="8">Bacterial sugar transferase domain-containing protein</fullName>
    </recommendedName>
</protein>
<evidence type="ECO:0000256" key="1">
    <source>
        <dbReference type="ARBA" id="ARBA00004141"/>
    </source>
</evidence>
<dbReference type="GO" id="GO:0016020">
    <property type="term" value="C:membrane"/>
    <property type="evidence" value="ECO:0007669"/>
    <property type="project" value="UniProtKB-SubCell"/>
</dbReference>